<protein>
    <submittedName>
        <fullName evidence="1">Uncharacterized protein</fullName>
    </submittedName>
</protein>
<dbReference type="EMBL" id="JBHSLD010000009">
    <property type="protein sequence ID" value="MFC5381658.1"/>
    <property type="molecule type" value="Genomic_DNA"/>
</dbReference>
<comment type="caution">
    <text evidence="1">The sequence shown here is derived from an EMBL/GenBank/DDBJ whole genome shotgun (WGS) entry which is preliminary data.</text>
</comment>
<dbReference type="Proteomes" id="UP001596122">
    <property type="component" value="Unassembled WGS sequence"/>
</dbReference>
<sequence>MPPGSAAESGPTASAPLPKLVVEGTRLTHKTDLLFALHEHPAVTGRRRYRYHFPVVSAEWGTLAPVPWGPSLISYPPELADAARRGYDAWLELFRAHAHYPWFVDRFHVSTQVHQAAAGRPVDLRDVDTALADLGFRHVLCVRDPATFRAARLRRLEVSGNPSQYDDLEVFVREQEAMRAAVTASALPSLVVDVSDDDVERAAEAVVAWLRQDGVVPT</sequence>
<name>A0ABW0GNY9_9MICO</name>
<keyword evidence="2" id="KW-1185">Reference proteome</keyword>
<reference evidence="2" key="1">
    <citation type="journal article" date="2019" name="Int. J. Syst. Evol. Microbiol.">
        <title>The Global Catalogue of Microorganisms (GCM) 10K type strain sequencing project: providing services to taxonomists for standard genome sequencing and annotation.</title>
        <authorList>
            <consortium name="The Broad Institute Genomics Platform"/>
            <consortium name="The Broad Institute Genome Sequencing Center for Infectious Disease"/>
            <person name="Wu L."/>
            <person name="Ma J."/>
        </authorList>
    </citation>
    <scope>NUCLEOTIDE SEQUENCE [LARGE SCALE GENOMIC DNA]</scope>
    <source>
        <strain evidence="2">CCUG 43114</strain>
    </source>
</reference>
<organism evidence="1 2">
    <name type="scientific">Aquipuribacter nitratireducens</name>
    <dbReference type="NCBI Taxonomy" id="650104"/>
    <lineage>
        <taxon>Bacteria</taxon>
        <taxon>Bacillati</taxon>
        <taxon>Actinomycetota</taxon>
        <taxon>Actinomycetes</taxon>
        <taxon>Micrococcales</taxon>
        <taxon>Intrasporangiaceae</taxon>
        <taxon>Aquipuribacter</taxon>
    </lineage>
</organism>
<evidence type="ECO:0000313" key="2">
    <source>
        <dbReference type="Proteomes" id="UP001596122"/>
    </source>
</evidence>
<accession>A0ABW0GNY9</accession>
<gene>
    <name evidence="1" type="ORF">ACFPJ6_12745</name>
</gene>
<evidence type="ECO:0000313" key="1">
    <source>
        <dbReference type="EMBL" id="MFC5381658.1"/>
    </source>
</evidence>
<dbReference type="RefSeq" id="WP_340269611.1">
    <property type="nucleotide sequence ID" value="NZ_JBBEOG010000004.1"/>
</dbReference>
<proteinExistence type="predicted"/>